<name>A0A481Z0S6_9VIRU</name>
<keyword evidence="1" id="KW-0472">Membrane</keyword>
<evidence type="ECO:0000313" key="2">
    <source>
        <dbReference type="EMBL" id="QBK89113.1"/>
    </source>
</evidence>
<reference evidence="2" key="1">
    <citation type="journal article" date="2019" name="MBio">
        <title>Virus Genomes from Deep Sea Sediments Expand the Ocean Megavirome and Support Independent Origins of Viral Gigantism.</title>
        <authorList>
            <person name="Backstrom D."/>
            <person name="Yutin N."/>
            <person name="Jorgensen S.L."/>
            <person name="Dharamshi J."/>
            <person name="Homa F."/>
            <person name="Zaremba-Niedwiedzka K."/>
            <person name="Spang A."/>
            <person name="Wolf Y.I."/>
            <person name="Koonin E.V."/>
            <person name="Ettema T.J."/>
        </authorList>
    </citation>
    <scope>NUCLEOTIDE SEQUENCE</scope>
</reference>
<feature type="transmembrane region" description="Helical" evidence="1">
    <location>
        <begin position="168"/>
        <end position="198"/>
    </location>
</feature>
<gene>
    <name evidence="2" type="ORF">LCMiAC02_02060</name>
</gene>
<sequence>MSLIFKVILCEDYTDIVDFSNIHTQFINEKFTSTYFNCEPWKQTNGYVSQCKYPMEGSRSKPTYNVTNEITCNASRIKISGLCKYPCEMYITANNSNNSLINNTFVPTNVLEYIIATKIVDKDYFTFTSSIYEVGFYVYVVNKNLERENQLTITYSCENPITPPFQPYGFGFGIGLTIIIWLIIVLVATIVFAIIFLLDYIRIKLDDDE</sequence>
<dbReference type="EMBL" id="MK500408">
    <property type="protein sequence ID" value="QBK89113.1"/>
    <property type="molecule type" value="Genomic_DNA"/>
</dbReference>
<proteinExistence type="predicted"/>
<protein>
    <submittedName>
        <fullName evidence="2">Uncharacterized protein</fullName>
    </submittedName>
</protein>
<organism evidence="2">
    <name type="scientific">Mimivirus LCMiAC02</name>
    <dbReference type="NCBI Taxonomy" id="2506609"/>
    <lineage>
        <taxon>Viruses</taxon>
        <taxon>Varidnaviria</taxon>
        <taxon>Bamfordvirae</taxon>
        <taxon>Nucleocytoviricota</taxon>
        <taxon>Megaviricetes</taxon>
        <taxon>Imitervirales</taxon>
        <taxon>Mimiviridae</taxon>
        <taxon>Klosneuvirinae</taxon>
    </lineage>
</organism>
<keyword evidence="1" id="KW-1133">Transmembrane helix</keyword>
<evidence type="ECO:0000256" key="1">
    <source>
        <dbReference type="SAM" id="Phobius"/>
    </source>
</evidence>
<accession>A0A481Z0S6</accession>
<keyword evidence="1" id="KW-0812">Transmembrane</keyword>